<comment type="caution">
    <text evidence="1">The sequence shown here is derived from an EMBL/GenBank/DDBJ whole genome shotgun (WGS) entry which is preliminary data.</text>
</comment>
<accession>A0AA38NV33</accession>
<reference evidence="1" key="1">
    <citation type="submission" date="2022-08" db="EMBL/GenBank/DDBJ databases">
        <authorList>
            <consortium name="DOE Joint Genome Institute"/>
            <person name="Min B."/>
            <person name="Riley R."/>
            <person name="Sierra-Patev S."/>
            <person name="Naranjo-Ortiz M."/>
            <person name="Looney B."/>
            <person name="Konkel Z."/>
            <person name="Slot J.C."/>
            <person name="Sakamoto Y."/>
            <person name="Steenwyk J.L."/>
            <person name="Rokas A."/>
            <person name="Carro J."/>
            <person name="Camarero S."/>
            <person name="Ferreira P."/>
            <person name="Molpeceres G."/>
            <person name="Ruiz-Duenas F.J."/>
            <person name="Serrano A."/>
            <person name="Henrissat B."/>
            <person name="Drula E."/>
            <person name="Hughes K.W."/>
            <person name="Mata J.L."/>
            <person name="Ishikawa N.K."/>
            <person name="Vargas-Isla R."/>
            <person name="Ushijima S."/>
            <person name="Smith C.A."/>
            <person name="Ahrendt S."/>
            <person name="Andreopoulos W."/>
            <person name="He G."/>
            <person name="Labutti K."/>
            <person name="Lipzen A."/>
            <person name="Ng V."/>
            <person name="Sandor L."/>
            <person name="Barry K."/>
            <person name="Martinez A.T."/>
            <person name="Xiao Y."/>
            <person name="Gibbons J.G."/>
            <person name="Terashima K."/>
            <person name="Hibbett D.S."/>
            <person name="Grigoriev I.V."/>
        </authorList>
    </citation>
    <scope>NUCLEOTIDE SEQUENCE</scope>
    <source>
        <strain evidence="1">TFB9207</strain>
    </source>
</reference>
<sequence length="135" mass="15359">VSEINITNKFIDALKKASLESELEPLDADFIQQLRDPLQEEVTITNPDHRLSIDIFLAVTNAAEDTYNTVRSVILRRYPDSDILTFYKVKKLVVSLSGVQSVYRDMCINSCVGFTGPFSELEVCPYCGEDRYEKQ</sequence>
<feature type="non-terminal residue" evidence="1">
    <location>
        <position position="135"/>
    </location>
</feature>
<dbReference type="Proteomes" id="UP001163846">
    <property type="component" value="Unassembled WGS sequence"/>
</dbReference>
<evidence type="ECO:0000313" key="2">
    <source>
        <dbReference type="Proteomes" id="UP001163846"/>
    </source>
</evidence>
<keyword evidence="2" id="KW-1185">Reference proteome</keyword>
<organism evidence="1 2">
    <name type="scientific">Lentinula raphanica</name>
    <dbReference type="NCBI Taxonomy" id="153919"/>
    <lineage>
        <taxon>Eukaryota</taxon>
        <taxon>Fungi</taxon>
        <taxon>Dikarya</taxon>
        <taxon>Basidiomycota</taxon>
        <taxon>Agaricomycotina</taxon>
        <taxon>Agaricomycetes</taxon>
        <taxon>Agaricomycetidae</taxon>
        <taxon>Agaricales</taxon>
        <taxon>Marasmiineae</taxon>
        <taxon>Omphalotaceae</taxon>
        <taxon>Lentinula</taxon>
    </lineage>
</organism>
<feature type="non-terminal residue" evidence="1">
    <location>
        <position position="1"/>
    </location>
</feature>
<name>A0AA38NV33_9AGAR</name>
<protein>
    <submittedName>
        <fullName evidence="1">Uncharacterized protein</fullName>
    </submittedName>
</protein>
<dbReference type="AlphaFoldDB" id="A0AA38NV33"/>
<dbReference type="EMBL" id="MU807840">
    <property type="protein sequence ID" value="KAJ3831073.1"/>
    <property type="molecule type" value="Genomic_DNA"/>
</dbReference>
<proteinExistence type="predicted"/>
<gene>
    <name evidence="1" type="ORF">F5878DRAFT_507534</name>
</gene>
<evidence type="ECO:0000313" key="1">
    <source>
        <dbReference type="EMBL" id="KAJ3831073.1"/>
    </source>
</evidence>